<comment type="caution">
    <text evidence="2">The sequence shown here is derived from an EMBL/GenBank/DDBJ whole genome shotgun (WGS) entry which is preliminary data.</text>
</comment>
<dbReference type="InterPro" id="IPR029052">
    <property type="entry name" value="Metallo-depent_PP-like"/>
</dbReference>
<keyword evidence="3" id="KW-1185">Reference proteome</keyword>
<organism evidence="2 3">
    <name type="scientific">Diaporthe vaccinii</name>
    <dbReference type="NCBI Taxonomy" id="105482"/>
    <lineage>
        <taxon>Eukaryota</taxon>
        <taxon>Fungi</taxon>
        <taxon>Dikarya</taxon>
        <taxon>Ascomycota</taxon>
        <taxon>Pezizomycotina</taxon>
        <taxon>Sordariomycetes</taxon>
        <taxon>Sordariomycetidae</taxon>
        <taxon>Diaporthales</taxon>
        <taxon>Diaporthaceae</taxon>
        <taxon>Diaporthe</taxon>
        <taxon>Diaporthe eres species complex</taxon>
    </lineage>
</organism>
<dbReference type="PANTHER" id="PTHR12905:SF0">
    <property type="entry name" value="CALCINEURIN-LIKE PHOSPHOESTERASE DOMAIN-CONTAINING PROTEIN"/>
    <property type="match status" value="1"/>
</dbReference>
<dbReference type="InterPro" id="IPR051693">
    <property type="entry name" value="UPF0046_metallophosphoest"/>
</dbReference>
<dbReference type="Gene3D" id="3.60.21.10">
    <property type="match status" value="1"/>
</dbReference>
<dbReference type="Pfam" id="PF00149">
    <property type="entry name" value="Metallophos"/>
    <property type="match status" value="1"/>
</dbReference>
<dbReference type="EMBL" id="JBAWTH010000166">
    <property type="protein sequence ID" value="KAL2274120.1"/>
    <property type="molecule type" value="Genomic_DNA"/>
</dbReference>
<dbReference type="SUPFAM" id="SSF56300">
    <property type="entry name" value="Metallo-dependent phosphatases"/>
    <property type="match status" value="1"/>
</dbReference>
<dbReference type="PANTHER" id="PTHR12905">
    <property type="entry name" value="METALLOPHOSPHOESTERASE"/>
    <property type="match status" value="1"/>
</dbReference>
<proteinExistence type="predicted"/>
<protein>
    <recommendedName>
        <fullName evidence="1">Calcineurin-like phosphoesterase domain-containing protein</fullName>
    </recommendedName>
</protein>
<accession>A0ABR4DUR9</accession>
<gene>
    <name evidence="2" type="ORF">FJTKL_03659</name>
</gene>
<evidence type="ECO:0000259" key="1">
    <source>
        <dbReference type="Pfam" id="PF00149"/>
    </source>
</evidence>
<feature type="domain" description="Calcineurin-like phosphoesterase" evidence="1">
    <location>
        <begin position="12"/>
        <end position="179"/>
    </location>
</feature>
<sequence>MIGGLSNYRKALDHLGNLDTELKLVIAGNHDVSMDPKWWAENLDEEGGDDPEEPAKARQLFDAAKERGVHLLDEGLHTFTLSDGRSFKIFASPFTPEYGGYAFPYPRGGNLFNEGPSSVPEGVDIVMTHGPPLPTRASSSSSAAYHLDLGRGGEHYGCPNLFDAIVRSRPKLHCFGHTCLVARGRR</sequence>
<dbReference type="Proteomes" id="UP001600888">
    <property type="component" value="Unassembled WGS sequence"/>
</dbReference>
<evidence type="ECO:0000313" key="2">
    <source>
        <dbReference type="EMBL" id="KAL2274120.1"/>
    </source>
</evidence>
<name>A0ABR4DUR9_9PEZI</name>
<reference evidence="2 3" key="1">
    <citation type="submission" date="2024-03" db="EMBL/GenBank/DDBJ databases">
        <title>A high-quality draft genome sequence of Diaporthe vaccinii, a causative agent of upright dieback and viscid rot disease in cranberry plants.</title>
        <authorList>
            <person name="Sarrasin M."/>
            <person name="Lang B.F."/>
            <person name="Burger G."/>
        </authorList>
    </citation>
    <scope>NUCLEOTIDE SEQUENCE [LARGE SCALE GENOMIC DNA]</scope>
    <source>
        <strain evidence="2 3">IS7</strain>
    </source>
</reference>
<dbReference type="InterPro" id="IPR004843">
    <property type="entry name" value="Calcineurin-like_PHP"/>
</dbReference>
<evidence type="ECO:0000313" key="3">
    <source>
        <dbReference type="Proteomes" id="UP001600888"/>
    </source>
</evidence>